<reference evidence="3 4" key="1">
    <citation type="submission" date="2013-08" db="EMBL/GenBank/DDBJ databases">
        <title>Genome sequencing of Lysobacter.</title>
        <authorList>
            <person name="Zhang S."/>
            <person name="Wang G."/>
        </authorList>
    </citation>
    <scope>NUCLEOTIDE SEQUENCE [LARGE SCALE GENOMIC DNA]</scope>
    <source>
        <strain evidence="3 4">GH1-9</strain>
    </source>
</reference>
<feature type="domain" description="SLH" evidence="2">
    <location>
        <begin position="584"/>
        <end position="648"/>
    </location>
</feature>
<name>A0A0A0EYI6_9GAMM</name>
<feature type="domain" description="SLH" evidence="2">
    <location>
        <begin position="518"/>
        <end position="583"/>
    </location>
</feature>
<organism evidence="3 4">
    <name type="scientific">Lysobacter daejeonensis GH1-9</name>
    <dbReference type="NCBI Taxonomy" id="1385517"/>
    <lineage>
        <taxon>Bacteria</taxon>
        <taxon>Pseudomonadati</taxon>
        <taxon>Pseudomonadota</taxon>
        <taxon>Gammaproteobacteria</taxon>
        <taxon>Lysobacterales</taxon>
        <taxon>Lysobacteraceae</taxon>
        <taxon>Aerolutibacter</taxon>
    </lineage>
</organism>
<sequence length="706" mass="74842">MRIVYLMLAAGMALVMAITWNRVGGMAAGDGAGAVDHTNPPGLAWASNRVRAGGGIAAHGDAGQLFSNDPVRGAVRSGASNWRPVKVSEAHALQAIADGVMSIQAPDGQMIRLRYERHFEHADGNWTWVGREVGAAPGAETVLTFGEKAVFGLIRHGNSDLRLTTEAGSVWLVETDGSGFDASRVAASSRDFLVPDGLPAALASRALGSIQSAAVAGGVELIATPPATQALAWTPTTVDILVGYTAGFADRLGGQSQAQTRLTFLVDLANQAYLRSGLNAQIRLVKTLRVDYPDATSNDAALMALTGVYCEPDPNGNVYVPDWRLGCTTVQRPAALQPLVDARETYGADLLVMVRKFEDPENASCGAAWMLGGQQTPIDAGSSGFGVSVVSDSSGDMFPDNAHTCPELHLAHELGHNMGQQHDVLTARETDDTDGDGNTLDPEEYGAHPDSFSYSTDGTGNDMFTIMSIRRAGQTQYRVFANPSLNTCGNAPCGVVGQADNVRSMGQTMAAVAAFRATQVEFWDVSGDYWAFDAIRRLANADVTQGCGTAPPLYCPDTPVTRDQMAVFLLRGRHGGAYIPPQVATSRFADVPNGFWALSWIEQLAQEGITSGCGMNPLVYCPTASVTRDQMAVFLLRAKYGANYVPPPATGVFADVPLSHWAAPWIEKLAADGITDGCMTAPKAYCPASAVTRDEMAVFLVRTFGL</sequence>
<evidence type="ECO:0000313" key="3">
    <source>
        <dbReference type="EMBL" id="KGM55133.1"/>
    </source>
</evidence>
<dbReference type="Gene3D" id="3.40.390.10">
    <property type="entry name" value="Collagenase (Catalytic Domain)"/>
    <property type="match status" value="1"/>
</dbReference>
<dbReference type="RefSeq" id="WP_036135936.1">
    <property type="nucleotide sequence ID" value="NZ_AVPU01000007.1"/>
</dbReference>
<gene>
    <name evidence="3" type="ORF">N800_00445</name>
</gene>
<evidence type="ECO:0000313" key="4">
    <source>
        <dbReference type="Proteomes" id="UP000029998"/>
    </source>
</evidence>
<dbReference type="SUPFAM" id="SSF55486">
    <property type="entry name" value="Metalloproteases ('zincins'), catalytic domain"/>
    <property type="match status" value="1"/>
</dbReference>
<dbReference type="OrthoDB" id="1114329at2"/>
<dbReference type="InterPro" id="IPR024079">
    <property type="entry name" value="MetalloPept_cat_dom_sf"/>
</dbReference>
<dbReference type="GO" id="GO:0008237">
    <property type="term" value="F:metallopeptidase activity"/>
    <property type="evidence" value="ECO:0007669"/>
    <property type="project" value="InterPro"/>
</dbReference>
<feature type="region of interest" description="Disordered" evidence="1">
    <location>
        <begin position="428"/>
        <end position="453"/>
    </location>
</feature>
<dbReference type="STRING" id="1385517.N800_00445"/>
<comment type="caution">
    <text evidence="3">The sequence shown here is derived from an EMBL/GenBank/DDBJ whole genome shotgun (WGS) entry which is preliminary data.</text>
</comment>
<dbReference type="InterPro" id="IPR001119">
    <property type="entry name" value="SLH_dom"/>
</dbReference>
<dbReference type="Proteomes" id="UP000029998">
    <property type="component" value="Unassembled WGS sequence"/>
</dbReference>
<keyword evidence="4" id="KW-1185">Reference proteome</keyword>
<accession>A0A0A0EYI6</accession>
<feature type="domain" description="SLH" evidence="2">
    <location>
        <begin position="649"/>
        <end position="706"/>
    </location>
</feature>
<evidence type="ECO:0000259" key="2">
    <source>
        <dbReference type="PROSITE" id="PS51272"/>
    </source>
</evidence>
<proteinExistence type="predicted"/>
<evidence type="ECO:0000256" key="1">
    <source>
        <dbReference type="SAM" id="MobiDB-lite"/>
    </source>
</evidence>
<protein>
    <recommendedName>
        <fullName evidence="2">SLH domain-containing protein</fullName>
    </recommendedName>
</protein>
<dbReference type="AlphaFoldDB" id="A0A0A0EYI6"/>
<dbReference type="PROSITE" id="PS51272">
    <property type="entry name" value="SLH"/>
    <property type="match status" value="3"/>
</dbReference>
<dbReference type="EMBL" id="AVPU01000007">
    <property type="protein sequence ID" value="KGM55133.1"/>
    <property type="molecule type" value="Genomic_DNA"/>
</dbReference>
<dbReference type="Pfam" id="PF13688">
    <property type="entry name" value="Reprolysin_5"/>
    <property type="match status" value="1"/>
</dbReference>
<dbReference type="eggNOG" id="COG4935">
    <property type="taxonomic scope" value="Bacteria"/>
</dbReference>
<dbReference type="eggNOG" id="COG1404">
    <property type="taxonomic scope" value="Bacteria"/>
</dbReference>